<dbReference type="STRING" id="264731.PRU_0096"/>
<evidence type="ECO:0000256" key="3">
    <source>
        <dbReference type="ARBA" id="ARBA00023315"/>
    </source>
</evidence>
<dbReference type="InterPro" id="IPR018357">
    <property type="entry name" value="Hexapep_transf_CS"/>
</dbReference>
<dbReference type="InterPro" id="IPR011004">
    <property type="entry name" value="Trimer_LpxA-like_sf"/>
</dbReference>
<dbReference type="KEGG" id="pru:PRU_0096"/>
<name>D5EVG3_XYLR2</name>
<keyword evidence="2" id="KW-0677">Repeat</keyword>
<dbReference type="Gene3D" id="2.160.10.10">
    <property type="entry name" value="Hexapeptide repeat proteins"/>
    <property type="match status" value="1"/>
</dbReference>
<dbReference type="PANTHER" id="PTHR23416">
    <property type="entry name" value="SIALIC ACID SYNTHASE-RELATED"/>
    <property type="match status" value="1"/>
</dbReference>
<proteinExistence type="predicted"/>
<dbReference type="InterPro" id="IPR051159">
    <property type="entry name" value="Hexapeptide_acetyltransf"/>
</dbReference>
<reference evidence="4 5" key="1">
    <citation type="journal article" date="2010" name="Microb. Ecol.">
        <title>Comparative genome analysis of Prevotella ruminicola and Prevotella bryantii: insights into their environmental niche.</title>
        <authorList>
            <consortium name="North American Consortium for Rumen Bacteria"/>
            <person name="Purushe J."/>
            <person name="Fouts D.E."/>
            <person name="Morrison M."/>
            <person name="White B.A."/>
            <person name="Mackie R.I."/>
            <person name="Coutinho P.M."/>
            <person name="Henrissat B."/>
            <person name="Nelson K.E."/>
        </authorList>
    </citation>
    <scope>NUCLEOTIDE SEQUENCE [LARGE SCALE GENOMIC DNA]</scope>
    <source>
        <strain evidence="5">ATCC 19189 / JCM 8958 / 23</strain>
    </source>
</reference>
<protein>
    <submittedName>
        <fullName evidence="4">Acetyl transferase</fullName>
    </submittedName>
</protein>
<dbReference type="SUPFAM" id="SSF51161">
    <property type="entry name" value="Trimeric LpxA-like enzymes"/>
    <property type="match status" value="1"/>
</dbReference>
<dbReference type="AlphaFoldDB" id="D5EVG3"/>
<evidence type="ECO:0000313" key="4">
    <source>
        <dbReference type="EMBL" id="ADE83066.1"/>
    </source>
</evidence>
<dbReference type="EMBL" id="CP002006">
    <property type="protein sequence ID" value="ADE83066.1"/>
    <property type="molecule type" value="Genomic_DNA"/>
</dbReference>
<dbReference type="CDD" id="cd04647">
    <property type="entry name" value="LbH_MAT_like"/>
    <property type="match status" value="1"/>
</dbReference>
<keyword evidence="3" id="KW-0012">Acyltransferase</keyword>
<evidence type="ECO:0000313" key="5">
    <source>
        <dbReference type="Proteomes" id="UP000000927"/>
    </source>
</evidence>
<dbReference type="InterPro" id="IPR001451">
    <property type="entry name" value="Hexapep"/>
</dbReference>
<dbReference type="HOGENOM" id="CLU_051638_7_0_10"/>
<dbReference type="Proteomes" id="UP000000927">
    <property type="component" value="Chromosome"/>
</dbReference>
<sequence>MFPYTLSERTRAFRDVLYTMWICNYIGHMGEHSTISKPCSLQGWGQKRISIGDYTCIQSHGVLGCWERYGEQRFSPSLTIGNHCSIGEYNHITVCNKITIGDGLLTGRFVYIGDNSHGGLSIEEATVPPAERKLYSKGEIVIGNNVWIGDKATILAGVHIGDNVIIGANSVITKDVPSNTMVAGAPARMIKSLN</sequence>
<dbReference type="eggNOG" id="COG0110">
    <property type="taxonomic scope" value="Bacteria"/>
</dbReference>
<evidence type="ECO:0000256" key="1">
    <source>
        <dbReference type="ARBA" id="ARBA00022679"/>
    </source>
</evidence>
<evidence type="ECO:0000256" key="2">
    <source>
        <dbReference type="ARBA" id="ARBA00022737"/>
    </source>
</evidence>
<gene>
    <name evidence="4" type="ordered locus">PRU_0096</name>
</gene>
<accession>D5EVG3</accession>
<dbReference type="GO" id="GO:0016746">
    <property type="term" value="F:acyltransferase activity"/>
    <property type="evidence" value="ECO:0007669"/>
    <property type="project" value="UniProtKB-KW"/>
</dbReference>
<keyword evidence="5" id="KW-1185">Reference proteome</keyword>
<dbReference type="Pfam" id="PF00132">
    <property type="entry name" value="Hexapep"/>
    <property type="match status" value="1"/>
</dbReference>
<dbReference type="PANTHER" id="PTHR23416:SF78">
    <property type="entry name" value="LIPOPOLYSACCHARIDE BIOSYNTHESIS O-ACETYL TRANSFERASE WBBJ-RELATED"/>
    <property type="match status" value="1"/>
</dbReference>
<organism evidence="4 5">
    <name type="scientific">Xylanibacter ruminicola (strain ATCC 19189 / DSM 19721 / CIP 105475 / JCM 8958 / 23)</name>
    <name type="common">Prevotella ruminicola</name>
    <dbReference type="NCBI Taxonomy" id="264731"/>
    <lineage>
        <taxon>Bacteria</taxon>
        <taxon>Pseudomonadati</taxon>
        <taxon>Bacteroidota</taxon>
        <taxon>Bacteroidia</taxon>
        <taxon>Bacteroidales</taxon>
        <taxon>Prevotellaceae</taxon>
        <taxon>Xylanibacter</taxon>
    </lineage>
</organism>
<keyword evidence="1 4" id="KW-0808">Transferase</keyword>
<dbReference type="PROSITE" id="PS00101">
    <property type="entry name" value="HEXAPEP_TRANSFERASES"/>
    <property type="match status" value="1"/>
</dbReference>